<sequence length="535" mass="57827">MASPGGIRPSAAAGREVVFCHACQNEWYRDEHDTLTCPSCESSFTEIVDFSNDPRPAHGILPPLNLGGRSSPFIRRPGGSDSDPDEGDIEEHLRSEPRLPFGRPNPDRYGAPSDRDRTNAMEGDAIFRRFADMLVNDLGAGRPARGGPGVGGDGLFASEEHFPQPGTRIQRTTFRAGPFGTGTSVTFTSGTLGSGPQGPPANFATLFDQIFGNPWGAGAEEAHQRERGAPAPAPGFPFPGALHDLLHSLYNPANAVHGDAVFSQEALDRIITQLMEVSPQTNAAPPASQTAIEKLEKKRVDAEMLGTEAKAECTICIDEIHKGDEVTVLPCQHWYHGDCVVLWLKEHNTCPICRMPIENREGGGNSGSGTSSNNPQPASASASTSAARPPRPERDRDRDRPLRSARENMERLNSIRNLAGAGSSSSSHPSSSSEQPQRSGAWHSLSGDAEGASRAARRERDRDRMWERDRWSRMGWGEGVEAGRRASAREDRDRELQQQQQQQQQRQQGGSGVGNGGGAGGGALGWLRDHFSRRG</sequence>
<keyword evidence="12" id="KW-1185">Reference proteome</keyword>
<dbReference type="InterPro" id="IPR051834">
    <property type="entry name" value="RING_finger_E3_ligase"/>
</dbReference>
<feature type="compositionally biased region" description="Basic and acidic residues" evidence="9">
    <location>
        <begin position="481"/>
        <end position="496"/>
    </location>
</feature>
<dbReference type="AlphaFoldDB" id="A0AAN6Q4M4"/>
<evidence type="ECO:0000256" key="8">
    <source>
        <dbReference type="PROSITE-ProRule" id="PRU00175"/>
    </source>
</evidence>
<evidence type="ECO:0000256" key="1">
    <source>
        <dbReference type="ARBA" id="ARBA00000900"/>
    </source>
</evidence>
<proteinExistence type="predicted"/>
<dbReference type="EC" id="2.3.2.27" evidence="2"/>
<name>A0AAN6Q4M4_9PEZI</name>
<dbReference type="GO" id="GO:0005634">
    <property type="term" value="C:nucleus"/>
    <property type="evidence" value="ECO:0007669"/>
    <property type="project" value="TreeGrafter"/>
</dbReference>
<dbReference type="Pfam" id="PF13639">
    <property type="entry name" value="zf-RING_2"/>
    <property type="match status" value="1"/>
</dbReference>
<evidence type="ECO:0000313" key="12">
    <source>
        <dbReference type="Proteomes" id="UP001305647"/>
    </source>
</evidence>
<feature type="compositionally biased region" description="Low complexity" evidence="9">
    <location>
        <begin position="497"/>
        <end position="508"/>
    </location>
</feature>
<feature type="compositionally biased region" description="Gly residues" evidence="9">
    <location>
        <begin position="509"/>
        <end position="524"/>
    </location>
</feature>
<reference evidence="11" key="1">
    <citation type="journal article" date="2023" name="Mol. Phylogenet. Evol.">
        <title>Genome-scale phylogeny and comparative genomics of the fungal order Sordariales.</title>
        <authorList>
            <person name="Hensen N."/>
            <person name="Bonometti L."/>
            <person name="Westerberg I."/>
            <person name="Brannstrom I.O."/>
            <person name="Guillou S."/>
            <person name="Cros-Aarteil S."/>
            <person name="Calhoun S."/>
            <person name="Haridas S."/>
            <person name="Kuo A."/>
            <person name="Mondo S."/>
            <person name="Pangilinan J."/>
            <person name="Riley R."/>
            <person name="LaButti K."/>
            <person name="Andreopoulos B."/>
            <person name="Lipzen A."/>
            <person name="Chen C."/>
            <person name="Yan M."/>
            <person name="Daum C."/>
            <person name="Ng V."/>
            <person name="Clum A."/>
            <person name="Steindorff A."/>
            <person name="Ohm R.A."/>
            <person name="Martin F."/>
            <person name="Silar P."/>
            <person name="Natvig D.O."/>
            <person name="Lalanne C."/>
            <person name="Gautier V."/>
            <person name="Ament-Velasquez S.L."/>
            <person name="Kruys A."/>
            <person name="Hutchinson M.I."/>
            <person name="Powell A.J."/>
            <person name="Barry K."/>
            <person name="Miller A.N."/>
            <person name="Grigoriev I.V."/>
            <person name="Debuchy R."/>
            <person name="Gladieux P."/>
            <person name="Hiltunen Thoren M."/>
            <person name="Johannesson H."/>
        </authorList>
    </citation>
    <scope>NUCLEOTIDE SEQUENCE</scope>
    <source>
        <strain evidence="11">CBS 757.83</strain>
    </source>
</reference>
<dbReference type="Gene3D" id="3.30.40.10">
    <property type="entry name" value="Zinc/RING finger domain, C3HC4 (zinc finger)"/>
    <property type="match status" value="1"/>
</dbReference>
<feature type="region of interest" description="Disordered" evidence="9">
    <location>
        <begin position="362"/>
        <end position="535"/>
    </location>
</feature>
<dbReference type="PROSITE" id="PS50089">
    <property type="entry name" value="ZF_RING_2"/>
    <property type="match status" value="1"/>
</dbReference>
<evidence type="ECO:0000256" key="2">
    <source>
        <dbReference type="ARBA" id="ARBA00012483"/>
    </source>
</evidence>
<keyword evidence="7" id="KW-0862">Zinc</keyword>
<evidence type="ECO:0000256" key="3">
    <source>
        <dbReference type="ARBA" id="ARBA00022679"/>
    </source>
</evidence>
<dbReference type="GO" id="GO:0006511">
    <property type="term" value="P:ubiquitin-dependent protein catabolic process"/>
    <property type="evidence" value="ECO:0007669"/>
    <property type="project" value="TreeGrafter"/>
</dbReference>
<organism evidence="11 12">
    <name type="scientific">Parathielavia hyrcaniae</name>
    <dbReference type="NCBI Taxonomy" id="113614"/>
    <lineage>
        <taxon>Eukaryota</taxon>
        <taxon>Fungi</taxon>
        <taxon>Dikarya</taxon>
        <taxon>Ascomycota</taxon>
        <taxon>Pezizomycotina</taxon>
        <taxon>Sordariomycetes</taxon>
        <taxon>Sordariomycetidae</taxon>
        <taxon>Sordariales</taxon>
        <taxon>Chaetomiaceae</taxon>
        <taxon>Parathielavia</taxon>
    </lineage>
</organism>
<dbReference type="SMART" id="SM00184">
    <property type="entry name" value="RING"/>
    <property type="match status" value="1"/>
</dbReference>
<feature type="domain" description="RING-type" evidence="10">
    <location>
        <begin position="313"/>
        <end position="354"/>
    </location>
</feature>
<evidence type="ECO:0000259" key="10">
    <source>
        <dbReference type="PROSITE" id="PS50089"/>
    </source>
</evidence>
<dbReference type="EMBL" id="MU863628">
    <property type="protein sequence ID" value="KAK4103500.1"/>
    <property type="molecule type" value="Genomic_DNA"/>
</dbReference>
<comment type="catalytic activity">
    <reaction evidence="1">
        <text>S-ubiquitinyl-[E2 ubiquitin-conjugating enzyme]-L-cysteine + [acceptor protein]-L-lysine = [E2 ubiquitin-conjugating enzyme]-L-cysteine + N(6)-ubiquitinyl-[acceptor protein]-L-lysine.</text>
        <dbReference type="EC" id="2.3.2.27"/>
    </reaction>
</comment>
<feature type="compositionally biased region" description="Low complexity" evidence="9">
    <location>
        <begin position="423"/>
        <end position="433"/>
    </location>
</feature>
<gene>
    <name evidence="11" type="ORF">N658DRAFT_514346</name>
</gene>
<feature type="region of interest" description="Disordered" evidence="9">
    <location>
        <begin position="54"/>
        <end position="118"/>
    </location>
</feature>
<comment type="caution">
    <text evidence="11">The sequence shown here is derived from an EMBL/GenBank/DDBJ whole genome shotgun (WGS) entry which is preliminary data.</text>
</comment>
<dbReference type="SUPFAM" id="SSF57850">
    <property type="entry name" value="RING/U-box"/>
    <property type="match status" value="1"/>
</dbReference>
<dbReference type="GO" id="GO:0061630">
    <property type="term" value="F:ubiquitin protein ligase activity"/>
    <property type="evidence" value="ECO:0007669"/>
    <property type="project" value="UniProtKB-EC"/>
</dbReference>
<evidence type="ECO:0000256" key="6">
    <source>
        <dbReference type="ARBA" id="ARBA00022786"/>
    </source>
</evidence>
<reference evidence="11" key="2">
    <citation type="submission" date="2023-05" db="EMBL/GenBank/DDBJ databases">
        <authorList>
            <consortium name="Lawrence Berkeley National Laboratory"/>
            <person name="Steindorff A."/>
            <person name="Hensen N."/>
            <person name="Bonometti L."/>
            <person name="Westerberg I."/>
            <person name="Brannstrom I.O."/>
            <person name="Guillou S."/>
            <person name="Cros-Aarteil S."/>
            <person name="Calhoun S."/>
            <person name="Haridas S."/>
            <person name="Kuo A."/>
            <person name="Mondo S."/>
            <person name="Pangilinan J."/>
            <person name="Riley R."/>
            <person name="Labutti K."/>
            <person name="Andreopoulos B."/>
            <person name="Lipzen A."/>
            <person name="Chen C."/>
            <person name="Yanf M."/>
            <person name="Daum C."/>
            <person name="Ng V."/>
            <person name="Clum A."/>
            <person name="Ohm R."/>
            <person name="Martin F."/>
            <person name="Silar P."/>
            <person name="Natvig D."/>
            <person name="Lalanne C."/>
            <person name="Gautier V."/>
            <person name="Ament-Velasquez S.L."/>
            <person name="Kruys A."/>
            <person name="Hutchinson M.I."/>
            <person name="Powell A.J."/>
            <person name="Barry K."/>
            <person name="Miller A.N."/>
            <person name="Grigoriev I.V."/>
            <person name="Debuchy R."/>
            <person name="Gladieux P."/>
            <person name="Thoren M.H."/>
            <person name="Johannesson H."/>
        </authorList>
    </citation>
    <scope>NUCLEOTIDE SEQUENCE</scope>
    <source>
        <strain evidence="11">CBS 757.83</strain>
    </source>
</reference>
<evidence type="ECO:0000256" key="5">
    <source>
        <dbReference type="ARBA" id="ARBA00022771"/>
    </source>
</evidence>
<feature type="compositionally biased region" description="Basic and acidic residues" evidence="9">
    <location>
        <begin position="456"/>
        <end position="472"/>
    </location>
</feature>
<dbReference type="FunFam" id="3.30.40.10:FF:000127">
    <property type="entry name" value="E3 ubiquitin-protein ligase RNF181"/>
    <property type="match status" value="1"/>
</dbReference>
<evidence type="ECO:0000313" key="11">
    <source>
        <dbReference type="EMBL" id="KAK4103500.1"/>
    </source>
</evidence>
<protein>
    <recommendedName>
        <fullName evidence="2">RING-type E3 ubiquitin transferase</fullName>
        <ecNumber evidence="2">2.3.2.27</ecNumber>
    </recommendedName>
</protein>
<accession>A0AAN6Q4M4</accession>
<dbReference type="PANTHER" id="PTHR45931">
    <property type="entry name" value="SI:CH211-59O9.10"/>
    <property type="match status" value="1"/>
</dbReference>
<feature type="compositionally biased region" description="Low complexity" evidence="9">
    <location>
        <begin position="368"/>
        <end position="388"/>
    </location>
</feature>
<evidence type="ECO:0000256" key="7">
    <source>
        <dbReference type="ARBA" id="ARBA00022833"/>
    </source>
</evidence>
<dbReference type="GO" id="GO:0016567">
    <property type="term" value="P:protein ubiquitination"/>
    <property type="evidence" value="ECO:0007669"/>
    <property type="project" value="UniProtKB-ARBA"/>
</dbReference>
<keyword evidence="3" id="KW-0808">Transferase</keyword>
<keyword evidence="4" id="KW-0479">Metal-binding</keyword>
<evidence type="ECO:0000256" key="9">
    <source>
        <dbReference type="SAM" id="MobiDB-lite"/>
    </source>
</evidence>
<dbReference type="Proteomes" id="UP001305647">
    <property type="component" value="Unassembled WGS sequence"/>
</dbReference>
<feature type="compositionally biased region" description="Basic and acidic residues" evidence="9">
    <location>
        <begin position="390"/>
        <end position="410"/>
    </location>
</feature>
<dbReference type="InterPro" id="IPR013083">
    <property type="entry name" value="Znf_RING/FYVE/PHD"/>
</dbReference>
<dbReference type="CDD" id="cd16454">
    <property type="entry name" value="RING-H2_PA-TM-RING"/>
    <property type="match status" value="1"/>
</dbReference>
<keyword evidence="5 8" id="KW-0863">Zinc-finger</keyword>
<evidence type="ECO:0000256" key="4">
    <source>
        <dbReference type="ARBA" id="ARBA00022723"/>
    </source>
</evidence>
<dbReference type="InterPro" id="IPR001841">
    <property type="entry name" value="Znf_RING"/>
</dbReference>
<dbReference type="GO" id="GO:0008270">
    <property type="term" value="F:zinc ion binding"/>
    <property type="evidence" value="ECO:0007669"/>
    <property type="project" value="UniProtKB-KW"/>
</dbReference>
<keyword evidence="6" id="KW-0833">Ubl conjugation pathway</keyword>
<dbReference type="PANTHER" id="PTHR45931:SF3">
    <property type="entry name" value="RING ZINC FINGER-CONTAINING PROTEIN"/>
    <property type="match status" value="1"/>
</dbReference>